<protein>
    <submittedName>
        <fullName evidence="6">Alpha-mannosidase</fullName>
    </submittedName>
    <submittedName>
        <fullName evidence="7">Glycoside hydrolase family 38</fullName>
    </submittedName>
</protein>
<comment type="similarity">
    <text evidence="1">Belongs to the glycosyl hydrolase 38 family.</text>
</comment>
<evidence type="ECO:0000313" key="8">
    <source>
        <dbReference type="Proteomes" id="UP000004671"/>
    </source>
</evidence>
<dbReference type="STRING" id="880073.Cabys_3480"/>
<dbReference type="KEGG" id="caby:Cabys_3480"/>
<dbReference type="SUPFAM" id="SSF88688">
    <property type="entry name" value="Families 57/38 glycoside transferase middle domain"/>
    <property type="match status" value="1"/>
</dbReference>
<dbReference type="Pfam" id="PF01074">
    <property type="entry name" value="Glyco_hydro_38N"/>
    <property type="match status" value="1"/>
</dbReference>
<evidence type="ECO:0000256" key="2">
    <source>
        <dbReference type="ARBA" id="ARBA00022723"/>
    </source>
</evidence>
<reference evidence="6 9" key="2">
    <citation type="submission" date="2016-11" db="EMBL/GenBank/DDBJ databases">
        <title>Genomic analysis of Caldithrix abyssi and proposal of a novel bacterial phylum Caldithrichaeota.</title>
        <authorList>
            <person name="Kublanov I."/>
            <person name="Sigalova O."/>
            <person name="Gavrilov S."/>
            <person name="Lebedinsky A."/>
            <person name="Ivanova N."/>
            <person name="Daum C."/>
            <person name="Reddy T."/>
            <person name="Klenk H.P."/>
            <person name="Goker M."/>
            <person name="Reva O."/>
            <person name="Miroshnichenko M."/>
            <person name="Kyprides N."/>
            <person name="Woyke T."/>
            <person name="Gelfand M."/>
        </authorList>
    </citation>
    <scope>NUCLEOTIDE SEQUENCE [LARGE SCALE GENOMIC DNA]</scope>
    <source>
        <strain evidence="6 9">LF13</strain>
    </source>
</reference>
<accession>H1XSQ5</accession>
<dbReference type="InterPro" id="IPR015341">
    <property type="entry name" value="Glyco_hydro_38_cen"/>
</dbReference>
<dbReference type="Pfam" id="PF22907">
    <property type="entry name" value="Ams1-like_1st"/>
    <property type="match status" value="1"/>
</dbReference>
<dbReference type="GO" id="GO:0006013">
    <property type="term" value="P:mannose metabolic process"/>
    <property type="evidence" value="ECO:0007669"/>
    <property type="project" value="InterPro"/>
</dbReference>
<dbReference type="SMART" id="SM00872">
    <property type="entry name" value="Alpha-mann_mid"/>
    <property type="match status" value="1"/>
</dbReference>
<evidence type="ECO:0000313" key="6">
    <source>
        <dbReference type="EMBL" id="APF20226.1"/>
    </source>
</evidence>
<dbReference type="SUPFAM" id="SSF88713">
    <property type="entry name" value="Glycoside hydrolase/deacetylase"/>
    <property type="match status" value="1"/>
</dbReference>
<dbReference type="SUPFAM" id="SSF74650">
    <property type="entry name" value="Galactose mutarotase-like"/>
    <property type="match status" value="1"/>
</dbReference>
<dbReference type="InParanoid" id="H1XSQ5"/>
<dbReference type="FunFam" id="3.20.110.10:FF:000002">
    <property type="entry name" value="alpha-mannosidase 2C1 isoform X1"/>
    <property type="match status" value="1"/>
</dbReference>
<dbReference type="Pfam" id="PF07748">
    <property type="entry name" value="Glyco_hydro_38C"/>
    <property type="match status" value="1"/>
</dbReference>
<dbReference type="CDD" id="cd10789">
    <property type="entry name" value="GH38N_AMII_ER_cytosolic"/>
    <property type="match status" value="1"/>
</dbReference>
<dbReference type="InterPro" id="IPR054723">
    <property type="entry name" value="Ams1-like_N"/>
</dbReference>
<keyword evidence="3 7" id="KW-0378">Hydrolase</keyword>
<dbReference type="InterPro" id="IPR011330">
    <property type="entry name" value="Glyco_hydro/deAcase_b/a-brl"/>
</dbReference>
<dbReference type="Pfam" id="PF17677">
    <property type="entry name" value="Glyco_hydro38C2"/>
    <property type="match status" value="1"/>
</dbReference>
<dbReference type="InterPro" id="IPR027291">
    <property type="entry name" value="Glyco_hydro_38_N_sf"/>
</dbReference>
<keyword evidence="4" id="KW-0326">Glycosidase</keyword>
<dbReference type="Gene3D" id="2.70.98.30">
    <property type="entry name" value="Golgi alpha-mannosidase II, domain 4"/>
    <property type="match status" value="1"/>
</dbReference>
<dbReference type="OrthoDB" id="9772207at2"/>
<gene>
    <name evidence="6" type="ORF">Cabys_3480</name>
    <name evidence="7" type="ORF">Calab_0639</name>
</gene>
<dbReference type="Gene3D" id="2.60.40.2220">
    <property type="match status" value="1"/>
</dbReference>
<evidence type="ECO:0000313" key="7">
    <source>
        <dbReference type="EMBL" id="EHO40282.1"/>
    </source>
</evidence>
<evidence type="ECO:0000313" key="9">
    <source>
        <dbReference type="Proteomes" id="UP000183868"/>
    </source>
</evidence>
<name>H1XSQ5_CALAY</name>
<dbReference type="HOGENOM" id="CLU_003442_0_1_0"/>
<dbReference type="InterPro" id="IPR011013">
    <property type="entry name" value="Gal_mutarotase_sf_dom"/>
</dbReference>
<keyword evidence="8" id="KW-1185">Reference proteome</keyword>
<dbReference type="FunCoup" id="H1XSQ5">
    <property type="interactions" value="46"/>
</dbReference>
<reference evidence="7 8" key="1">
    <citation type="submission" date="2011-09" db="EMBL/GenBank/DDBJ databases">
        <title>The permanent draft genome of Caldithrix abyssi DSM 13497.</title>
        <authorList>
            <consortium name="US DOE Joint Genome Institute (JGI-PGF)"/>
            <person name="Lucas S."/>
            <person name="Han J."/>
            <person name="Lapidus A."/>
            <person name="Bruce D."/>
            <person name="Goodwin L."/>
            <person name="Pitluck S."/>
            <person name="Peters L."/>
            <person name="Kyrpides N."/>
            <person name="Mavromatis K."/>
            <person name="Ivanova N."/>
            <person name="Mikhailova N."/>
            <person name="Chertkov O."/>
            <person name="Detter J.C."/>
            <person name="Tapia R."/>
            <person name="Han C."/>
            <person name="Land M."/>
            <person name="Hauser L."/>
            <person name="Markowitz V."/>
            <person name="Cheng J.-F."/>
            <person name="Hugenholtz P."/>
            <person name="Woyke T."/>
            <person name="Wu D."/>
            <person name="Spring S."/>
            <person name="Brambilla E."/>
            <person name="Klenk H.-P."/>
            <person name="Eisen J.A."/>
        </authorList>
    </citation>
    <scope>NUCLEOTIDE SEQUENCE [LARGE SCALE GENOMIC DNA]</scope>
    <source>
        <strain evidence="7 8">DSM 13497</strain>
    </source>
</reference>
<dbReference type="AlphaFoldDB" id="H1XSQ5"/>
<dbReference type="PANTHER" id="PTHR46017:SF1">
    <property type="entry name" value="ALPHA-MANNOSIDASE 2C1"/>
    <property type="match status" value="1"/>
</dbReference>
<dbReference type="InterPro" id="IPR037094">
    <property type="entry name" value="Glyco_hydro_38_cen_sf"/>
</dbReference>
<dbReference type="Pfam" id="PF09261">
    <property type="entry name" value="Alpha-mann_mid"/>
    <property type="match status" value="1"/>
</dbReference>
<dbReference type="GO" id="GO:0009313">
    <property type="term" value="P:oligosaccharide catabolic process"/>
    <property type="evidence" value="ECO:0007669"/>
    <property type="project" value="TreeGrafter"/>
</dbReference>
<dbReference type="InterPro" id="IPR028995">
    <property type="entry name" value="Glyco_hydro_57/38_cen_sf"/>
</dbReference>
<dbReference type="Proteomes" id="UP000004671">
    <property type="component" value="Chromosome"/>
</dbReference>
<dbReference type="PANTHER" id="PTHR46017">
    <property type="entry name" value="ALPHA-MANNOSIDASE 2C1"/>
    <property type="match status" value="1"/>
</dbReference>
<dbReference type="InterPro" id="IPR000602">
    <property type="entry name" value="Glyco_hydro_38_N"/>
</dbReference>
<dbReference type="Gene3D" id="1.20.1270.50">
    <property type="entry name" value="Glycoside hydrolase family 38, central domain"/>
    <property type="match status" value="1"/>
</dbReference>
<dbReference type="Proteomes" id="UP000183868">
    <property type="component" value="Chromosome"/>
</dbReference>
<dbReference type="RefSeq" id="WP_006927231.1">
    <property type="nucleotide sequence ID" value="NZ_CM001402.1"/>
</dbReference>
<feature type="domain" description="Glycoside hydrolase family 38 central" evidence="5">
    <location>
        <begin position="504"/>
        <end position="582"/>
    </location>
</feature>
<sequence length="1005" mass="114964">MALYDLKDLNAILARGLKQIEKNIYTSIADLTIKAWITREPVSFENRKSGEERTLKIGDKWGSLFDCAWFLLEGKVPESAKGKNVVLLIDLNGEAMVVDSDGNPVLGLTSGSSVFDTTLGKPVKQVVPFKNPARGGETIALWLDVGNNDLFGNLQNGGKISRANIAICNDEMRSFYYDFHVLFDLMSQLPKDSARYHRIANSLYNALLILKEYTEEEAAEARRILAPELAKKNGDYSLLVSAIGHAHLDLAWLWPIRETIRKGARTFSTVLKMMDMYPEFIFGASQPQLYEWMKEYYPSLYARIKEKIKQGRWEPLGAMWVESDTNLVGGESLVRQFLYGKRFFQKEFGKDIKNLFLPDTFGYTAALPQIMKKCGVEYFLTIKLSWDRFNTYPHHTFKWKGLDGSEVLVHMPPEGTYNSSAAPHAVLKTERQFLDKGVSENCLLVYGIGDGGGGPGMEHLERLAREKNLEGMAPVVQEPVSRFLERIEENRNDYASWSGELYLGVHQGTYTTQGSSKRFNRVMEIALRELEMGAVFAKNFTGLTYPQEKIEKIWKEVLLYQFHDILPGSSITRVYSESLPRYEKMLSQAQEMTDDVIKSVASVCDSSNFEQPIYVYNSLSWERKVWLKVQDKWYRTQLPSIGYTVIEGKDDIPEVPGLTARKELLENDCLRVRFADDGSIISIFDKDENREIIPGGEKGNVLKIYYDDGDAWDFFKDYHKREMGQFILEDAQAYVDGPRAVLVQRRKYKNSSMTQTIVLTAGSNRIDFITEVDWQESNKMLRTSFPVTIHTQESTSEIQFGYIKRPTHQNTSWEVAKFEISAHKWVDLSQKDYGVALLNNSKYGHKVFDNILDLNLIRSPQYPDPEADRTRHEFTYSLLPHPGDFIAGGVIQAGYELNMPVKFLKIEKHSGVLPPSMSFVQLNVENVIVETIKKAEDNNAIIVRLYEAYGMQNTATISFGFKIKEVYLTNMLEEVQKKLELKNNNEINLNFKPFEIHTLQIYVEK</sequence>
<dbReference type="Gene3D" id="3.20.110.10">
    <property type="entry name" value="Glycoside hydrolase 38, N terminal domain"/>
    <property type="match status" value="1"/>
</dbReference>
<keyword evidence="2" id="KW-0479">Metal-binding</keyword>
<evidence type="ECO:0000256" key="1">
    <source>
        <dbReference type="ARBA" id="ARBA00009792"/>
    </source>
</evidence>
<dbReference type="eggNOG" id="COG0383">
    <property type="taxonomic scope" value="Bacteria"/>
</dbReference>
<dbReference type="GO" id="GO:0030246">
    <property type="term" value="F:carbohydrate binding"/>
    <property type="evidence" value="ECO:0007669"/>
    <property type="project" value="InterPro"/>
</dbReference>
<proteinExistence type="inferred from homology"/>
<dbReference type="InterPro" id="IPR041147">
    <property type="entry name" value="GH38_C"/>
</dbReference>
<dbReference type="EMBL" id="CP018099">
    <property type="protein sequence ID" value="APF20226.1"/>
    <property type="molecule type" value="Genomic_DNA"/>
</dbReference>
<organism evidence="7 8">
    <name type="scientific">Caldithrix abyssi DSM 13497</name>
    <dbReference type="NCBI Taxonomy" id="880073"/>
    <lineage>
        <taxon>Bacteria</taxon>
        <taxon>Pseudomonadati</taxon>
        <taxon>Calditrichota</taxon>
        <taxon>Calditrichia</taxon>
        <taxon>Calditrichales</taxon>
        <taxon>Calditrichaceae</taxon>
        <taxon>Caldithrix</taxon>
    </lineage>
</organism>
<evidence type="ECO:0000256" key="3">
    <source>
        <dbReference type="ARBA" id="ARBA00022801"/>
    </source>
</evidence>
<dbReference type="EMBL" id="CM001402">
    <property type="protein sequence ID" value="EHO40282.1"/>
    <property type="molecule type" value="Genomic_DNA"/>
</dbReference>
<dbReference type="InterPro" id="IPR011682">
    <property type="entry name" value="Glyco_hydro_38_C"/>
</dbReference>
<evidence type="ECO:0000259" key="5">
    <source>
        <dbReference type="SMART" id="SM00872"/>
    </source>
</evidence>
<dbReference type="GO" id="GO:0004559">
    <property type="term" value="F:alpha-mannosidase activity"/>
    <property type="evidence" value="ECO:0007669"/>
    <property type="project" value="InterPro"/>
</dbReference>
<evidence type="ECO:0000256" key="4">
    <source>
        <dbReference type="ARBA" id="ARBA00023295"/>
    </source>
</evidence>
<dbReference type="PaxDb" id="880073-Calab_0639"/>
<dbReference type="FunFam" id="1.20.1270.50:FF:000004">
    <property type="entry name" value="alpha-mannosidase 2C1 isoform X1"/>
    <property type="match status" value="1"/>
</dbReference>
<dbReference type="GO" id="GO:0046872">
    <property type="term" value="F:metal ion binding"/>
    <property type="evidence" value="ECO:0007669"/>
    <property type="project" value="UniProtKB-KW"/>
</dbReference>